<gene>
    <name evidence="12" type="ORF">CRI93_03770</name>
</gene>
<feature type="binding site" evidence="10">
    <location>
        <begin position="205"/>
        <end position="206"/>
    </location>
    <ligand>
        <name>FAD</name>
        <dbReference type="ChEBI" id="CHEBI:57692"/>
    </ligand>
</feature>
<evidence type="ECO:0000256" key="9">
    <source>
        <dbReference type="PIRSR" id="PIRSR000196-1"/>
    </source>
</evidence>
<comment type="caution">
    <text evidence="12">The sequence shown here is derived from an EMBL/GenBank/DDBJ whole genome shotgun (WGS) entry which is preliminary data.</text>
</comment>
<dbReference type="AlphaFoldDB" id="A0A2H3NPA7"/>
<comment type="pathway">
    <text evidence="1">Amino-acid degradation; L-proline degradation into L-glutamate; L-glutamate from L-proline: step 1/2.</text>
</comment>
<dbReference type="InterPro" id="IPR029041">
    <property type="entry name" value="FAD-linked_oxidoreductase-like"/>
</dbReference>
<evidence type="ECO:0000256" key="4">
    <source>
        <dbReference type="ARBA" id="ARBA00022741"/>
    </source>
</evidence>
<dbReference type="Gene3D" id="3.20.20.220">
    <property type="match status" value="1"/>
</dbReference>
<evidence type="ECO:0000259" key="11">
    <source>
        <dbReference type="Pfam" id="PF01619"/>
    </source>
</evidence>
<dbReference type="SUPFAM" id="SSF51730">
    <property type="entry name" value="FAD-linked oxidoreductase"/>
    <property type="match status" value="1"/>
</dbReference>
<feature type="binding site" evidence="9">
    <location>
        <position position="267"/>
    </location>
    <ligand>
        <name>substrate</name>
    </ligand>
</feature>
<dbReference type="Pfam" id="PF01619">
    <property type="entry name" value="Pro_dh"/>
    <property type="match status" value="1"/>
</dbReference>
<evidence type="ECO:0000256" key="8">
    <source>
        <dbReference type="ARBA" id="ARBA00048779"/>
    </source>
</evidence>
<dbReference type="RefSeq" id="WP_098061270.1">
    <property type="nucleotide sequence ID" value="NZ_PDEP01000002.1"/>
</dbReference>
<comment type="cofactor">
    <cofactor evidence="10">
        <name>FAD</name>
        <dbReference type="ChEBI" id="CHEBI:57692"/>
    </cofactor>
    <text evidence="10">Binds 1 FAD per subunit.</text>
</comment>
<feature type="binding site" evidence="10">
    <location>
        <position position="113"/>
    </location>
    <ligand>
        <name>FAD</name>
        <dbReference type="ChEBI" id="CHEBI:57692"/>
    </ligand>
</feature>
<feature type="binding site" evidence="10">
    <location>
        <begin position="166"/>
        <end position="168"/>
    </location>
    <ligand>
        <name>FAD</name>
        <dbReference type="ChEBI" id="CHEBI:57692"/>
    </ligand>
</feature>
<sequence>MRLPFFLASRFVAGETLDEALPAVQALNDDGLHVALDLLGEHVHDRDVARQSRDTYIELVRTLDAVTPPERRNRISIKLSMLGQLIDEAFCLANLRALMEVAAEHDMFVRLDMEGSDLTDSTLSIFETMHADFPDHIGPVLQAMLKRTDRDIDRMCELGVSVRLCKGAYGEPAARAYQDMDVIRARFTDYMQRLLKHTPYSGIATHDDSLIRATKQFAADESISRDRFEFQMLYGLRPDTQREMAADGYNMMVYVPYGTEWFPYFYRRLRERKENVFFLLKNFMRT</sequence>
<dbReference type="InterPro" id="IPR002872">
    <property type="entry name" value="Proline_DH_dom"/>
</dbReference>
<feature type="domain" description="Proline dehydrogenase" evidence="11">
    <location>
        <begin position="21"/>
        <end position="278"/>
    </location>
</feature>
<feature type="binding site" evidence="10">
    <location>
        <position position="142"/>
    </location>
    <ligand>
        <name>FAD</name>
        <dbReference type="ChEBI" id="CHEBI:57692"/>
    </ligand>
</feature>
<dbReference type="EC" id="1.5.5.2" evidence="2"/>
<evidence type="ECO:0000313" key="12">
    <source>
        <dbReference type="EMBL" id="PEN08874.1"/>
    </source>
</evidence>
<evidence type="ECO:0000256" key="10">
    <source>
        <dbReference type="PIRSR" id="PIRSR000196-2"/>
    </source>
</evidence>
<dbReference type="PANTHER" id="PTHR13914">
    <property type="entry name" value="PROLINE OXIDASE"/>
    <property type="match status" value="1"/>
</dbReference>
<comment type="catalytic activity">
    <reaction evidence="8">
        <text>L-proline + a quinone = (S)-1-pyrroline-5-carboxylate + a quinol + H(+)</text>
        <dbReference type="Rhea" id="RHEA:23784"/>
        <dbReference type="ChEBI" id="CHEBI:15378"/>
        <dbReference type="ChEBI" id="CHEBI:17388"/>
        <dbReference type="ChEBI" id="CHEBI:24646"/>
        <dbReference type="ChEBI" id="CHEBI:60039"/>
        <dbReference type="ChEBI" id="CHEBI:132124"/>
        <dbReference type="EC" id="1.5.5.2"/>
    </reaction>
</comment>
<name>A0A2H3NPA7_9BACT</name>
<protein>
    <recommendedName>
        <fullName evidence="2">proline dehydrogenase</fullName>
        <ecNumber evidence="2">1.5.5.2</ecNumber>
    </recommendedName>
</protein>
<dbReference type="PANTHER" id="PTHR13914:SF0">
    <property type="entry name" value="PROLINE DEHYDROGENASE 1, MITOCHONDRIAL"/>
    <property type="match status" value="1"/>
</dbReference>
<keyword evidence="13" id="KW-1185">Reference proteome</keyword>
<keyword evidence="5 10" id="KW-0274">FAD</keyword>
<proteinExistence type="predicted"/>
<dbReference type="UniPathway" id="UPA00261">
    <property type="reaction ID" value="UER00373"/>
</dbReference>
<dbReference type="InterPro" id="IPR015659">
    <property type="entry name" value="Proline_oxidase"/>
</dbReference>
<evidence type="ECO:0000256" key="2">
    <source>
        <dbReference type="ARBA" id="ARBA00012695"/>
    </source>
</evidence>
<keyword evidence="7" id="KW-0642">Proline metabolism</keyword>
<keyword evidence="4 10" id="KW-0547">Nucleotide-binding</keyword>
<dbReference type="GO" id="GO:0000166">
    <property type="term" value="F:nucleotide binding"/>
    <property type="evidence" value="ECO:0007669"/>
    <property type="project" value="UniProtKB-KW"/>
</dbReference>
<organism evidence="12 13">
    <name type="scientific">Longimonas halophila</name>
    <dbReference type="NCBI Taxonomy" id="1469170"/>
    <lineage>
        <taxon>Bacteria</taxon>
        <taxon>Pseudomonadati</taxon>
        <taxon>Rhodothermota</taxon>
        <taxon>Rhodothermia</taxon>
        <taxon>Rhodothermales</taxon>
        <taxon>Salisaetaceae</taxon>
        <taxon>Longimonas</taxon>
    </lineage>
</organism>
<dbReference type="OrthoDB" id="9773461at2"/>
<feature type="binding site" evidence="9">
    <location>
        <position position="78"/>
    </location>
    <ligand>
        <name>substrate</name>
    </ligand>
</feature>
<evidence type="ECO:0000256" key="6">
    <source>
        <dbReference type="ARBA" id="ARBA00023002"/>
    </source>
</evidence>
<dbReference type="GO" id="GO:0004657">
    <property type="term" value="F:proline dehydrogenase activity"/>
    <property type="evidence" value="ECO:0007669"/>
    <property type="project" value="UniProtKB-EC"/>
</dbReference>
<evidence type="ECO:0000256" key="3">
    <source>
        <dbReference type="ARBA" id="ARBA00022630"/>
    </source>
</evidence>
<evidence type="ECO:0000256" key="1">
    <source>
        <dbReference type="ARBA" id="ARBA00004739"/>
    </source>
</evidence>
<evidence type="ECO:0000313" key="13">
    <source>
        <dbReference type="Proteomes" id="UP000221024"/>
    </source>
</evidence>
<dbReference type="PIRSF" id="PIRSF000196">
    <property type="entry name" value="Pro_dehydrog"/>
    <property type="match status" value="1"/>
</dbReference>
<reference evidence="12 13" key="1">
    <citation type="submission" date="2017-10" db="EMBL/GenBank/DDBJ databases">
        <title>Draft genome of Longimonas halophila.</title>
        <authorList>
            <person name="Goh K.M."/>
            <person name="Shamsir M.S."/>
            <person name="Lim S.W."/>
        </authorList>
    </citation>
    <scope>NUCLEOTIDE SEQUENCE [LARGE SCALE GENOMIC DNA]</scope>
    <source>
        <strain evidence="12 13">KCTC 42399</strain>
    </source>
</reference>
<evidence type="ECO:0000256" key="5">
    <source>
        <dbReference type="ARBA" id="ARBA00022827"/>
    </source>
</evidence>
<keyword evidence="3" id="KW-0285">Flavoprotein</keyword>
<keyword evidence="6" id="KW-0560">Oxidoreductase</keyword>
<dbReference type="EMBL" id="PDEP01000002">
    <property type="protein sequence ID" value="PEN08874.1"/>
    <property type="molecule type" value="Genomic_DNA"/>
</dbReference>
<dbReference type="InterPro" id="IPR008219">
    <property type="entry name" value="PRODH_bac_arc"/>
</dbReference>
<dbReference type="Proteomes" id="UP000221024">
    <property type="component" value="Unassembled WGS sequence"/>
</dbReference>
<feature type="binding site" evidence="9">
    <location>
        <position position="268"/>
    </location>
    <ligand>
        <name>substrate</name>
    </ligand>
</feature>
<evidence type="ECO:0000256" key="7">
    <source>
        <dbReference type="ARBA" id="ARBA00023062"/>
    </source>
</evidence>
<dbReference type="GO" id="GO:0010133">
    <property type="term" value="P:L-proline catabolic process to L-glutamate"/>
    <property type="evidence" value="ECO:0007669"/>
    <property type="project" value="UniProtKB-UniPathway"/>
</dbReference>
<accession>A0A2H3NPA7</accession>